<dbReference type="InterPro" id="IPR004881">
    <property type="entry name" value="Ribosome_biogen_GTPase_RsgA"/>
</dbReference>
<evidence type="ECO:0000256" key="9">
    <source>
        <dbReference type="ARBA" id="ARBA00023134"/>
    </source>
</evidence>
<keyword evidence="6" id="KW-0378">Hydrolase</keyword>
<dbReference type="InterPro" id="IPR010914">
    <property type="entry name" value="RsgA_GTPase_dom"/>
</dbReference>
<comment type="caution">
    <text evidence="12">The sequence shown here is derived from an EMBL/GenBank/DDBJ whole genome shotgun (WGS) entry which is preliminary data.</text>
</comment>
<keyword evidence="9" id="KW-0342">GTP-binding</keyword>
<dbReference type="RefSeq" id="WP_103067431.1">
    <property type="nucleotide sequence ID" value="NZ_AZRL01000021.1"/>
</dbReference>
<evidence type="ECO:0000256" key="7">
    <source>
        <dbReference type="ARBA" id="ARBA00022833"/>
    </source>
</evidence>
<evidence type="ECO:0000313" key="12">
    <source>
        <dbReference type="EMBL" id="PNR95498.1"/>
    </source>
</evidence>
<dbReference type="InterPro" id="IPR030378">
    <property type="entry name" value="G_CP_dom"/>
</dbReference>
<keyword evidence="8" id="KW-0694">RNA-binding</keyword>
<dbReference type="EMBL" id="AZRL01000021">
    <property type="protein sequence ID" value="PNR95498.1"/>
    <property type="molecule type" value="Genomic_DNA"/>
</dbReference>
<dbReference type="PROSITE" id="PS50936">
    <property type="entry name" value="ENGC_GTPASE"/>
    <property type="match status" value="1"/>
</dbReference>
<evidence type="ECO:0000256" key="6">
    <source>
        <dbReference type="ARBA" id="ARBA00022801"/>
    </source>
</evidence>
<evidence type="ECO:0000256" key="4">
    <source>
        <dbReference type="ARBA" id="ARBA00022730"/>
    </source>
</evidence>
<dbReference type="InterPro" id="IPR027417">
    <property type="entry name" value="P-loop_NTPase"/>
</dbReference>
<evidence type="ECO:0000259" key="10">
    <source>
        <dbReference type="PROSITE" id="PS50936"/>
    </source>
</evidence>
<dbReference type="GO" id="GO:0019843">
    <property type="term" value="F:rRNA binding"/>
    <property type="evidence" value="ECO:0007669"/>
    <property type="project" value="UniProtKB-KW"/>
</dbReference>
<name>A0A2K1NY85_9BACT</name>
<keyword evidence="2" id="KW-0690">Ribosome biogenesis</keyword>
<reference evidence="12 13" key="1">
    <citation type="submission" date="2013-12" db="EMBL/GenBank/DDBJ databases">
        <title>Comparative genomics of Petrotoga isolates.</title>
        <authorList>
            <person name="Nesbo C.L."/>
            <person name="Charchuk R."/>
            <person name="Chow K."/>
        </authorList>
    </citation>
    <scope>NUCLEOTIDE SEQUENCE [LARGE SCALE GENOMIC DNA]</scope>
    <source>
        <strain evidence="12 13">DSM 13574</strain>
    </source>
</reference>
<dbReference type="Gene3D" id="3.40.50.300">
    <property type="entry name" value="P-loop containing nucleotide triphosphate hydrolases"/>
    <property type="match status" value="1"/>
</dbReference>
<dbReference type="PROSITE" id="PS51721">
    <property type="entry name" value="G_CP"/>
    <property type="match status" value="1"/>
</dbReference>
<dbReference type="PANTHER" id="PTHR32120">
    <property type="entry name" value="SMALL RIBOSOMAL SUBUNIT BIOGENESIS GTPASE RSGA"/>
    <property type="match status" value="1"/>
</dbReference>
<dbReference type="AlphaFoldDB" id="A0A2K1NY85"/>
<gene>
    <name evidence="12" type="ORF">X929_07890</name>
</gene>
<dbReference type="GO" id="GO:0003924">
    <property type="term" value="F:GTPase activity"/>
    <property type="evidence" value="ECO:0007669"/>
    <property type="project" value="InterPro"/>
</dbReference>
<dbReference type="GO" id="GO:0005525">
    <property type="term" value="F:GTP binding"/>
    <property type="evidence" value="ECO:0007669"/>
    <property type="project" value="UniProtKB-KW"/>
</dbReference>
<dbReference type="GO" id="GO:0046872">
    <property type="term" value="F:metal ion binding"/>
    <property type="evidence" value="ECO:0007669"/>
    <property type="project" value="UniProtKB-KW"/>
</dbReference>
<protein>
    <submittedName>
        <fullName evidence="12">GTPase</fullName>
    </submittedName>
</protein>
<keyword evidence="5" id="KW-0547">Nucleotide-binding</keyword>
<feature type="domain" description="EngC GTPase" evidence="10">
    <location>
        <begin position="108"/>
        <end position="254"/>
    </location>
</feature>
<evidence type="ECO:0000256" key="2">
    <source>
        <dbReference type="ARBA" id="ARBA00022517"/>
    </source>
</evidence>
<proteinExistence type="predicted"/>
<organism evidence="12 13">
    <name type="scientific">Petrotoga olearia DSM 13574</name>
    <dbReference type="NCBI Taxonomy" id="1122955"/>
    <lineage>
        <taxon>Bacteria</taxon>
        <taxon>Thermotogati</taxon>
        <taxon>Thermotogota</taxon>
        <taxon>Thermotogae</taxon>
        <taxon>Petrotogales</taxon>
        <taxon>Petrotogaceae</taxon>
        <taxon>Petrotoga</taxon>
    </lineage>
</organism>
<sequence>MVEEIMKKYGYFNFFRDSPINDNIGRITFVSKENYLVMTPKGELIGKLKGRYSYEIEDAKEFPYVGDWVSIQYTGNEKEVLIDHLFRRKNRISRKMRGKQFSEQIIACNVDYIIFCMSTDENFSLRLLEKYLYAFSCPNSKSLLVLTKKDLAENVEKNIKKIKELYPNLEVIATSIYEDSSIKLLLPYLLEGTTSVIIGSSGVGKSTLINHIAGKEIFKTREISKKTQRGKHTTTFRKLIYLGEGLGCIIPDFDS</sequence>
<evidence type="ECO:0000313" key="13">
    <source>
        <dbReference type="Proteomes" id="UP000236434"/>
    </source>
</evidence>
<dbReference type="PANTHER" id="PTHR32120:SF10">
    <property type="entry name" value="SMALL RIBOSOMAL SUBUNIT BIOGENESIS GTPASE RSGA"/>
    <property type="match status" value="1"/>
</dbReference>
<dbReference type="Pfam" id="PF03193">
    <property type="entry name" value="RsgA_GTPase"/>
    <property type="match status" value="1"/>
</dbReference>
<evidence type="ECO:0000256" key="8">
    <source>
        <dbReference type="ARBA" id="ARBA00022884"/>
    </source>
</evidence>
<accession>A0A2K1NY85</accession>
<dbReference type="SUPFAM" id="SSF52540">
    <property type="entry name" value="P-loop containing nucleoside triphosphate hydrolases"/>
    <property type="match status" value="1"/>
</dbReference>
<evidence type="ECO:0000256" key="5">
    <source>
        <dbReference type="ARBA" id="ARBA00022741"/>
    </source>
</evidence>
<dbReference type="OrthoDB" id="9809485at2"/>
<keyword evidence="7" id="KW-0862">Zinc</keyword>
<keyword evidence="1" id="KW-0963">Cytoplasm</keyword>
<evidence type="ECO:0000256" key="1">
    <source>
        <dbReference type="ARBA" id="ARBA00022490"/>
    </source>
</evidence>
<keyword evidence="3" id="KW-0479">Metal-binding</keyword>
<dbReference type="GO" id="GO:0042254">
    <property type="term" value="P:ribosome biogenesis"/>
    <property type="evidence" value="ECO:0007669"/>
    <property type="project" value="UniProtKB-KW"/>
</dbReference>
<feature type="domain" description="CP-type G" evidence="11">
    <location>
        <begin position="98"/>
        <end position="255"/>
    </location>
</feature>
<dbReference type="Proteomes" id="UP000236434">
    <property type="component" value="Unassembled WGS sequence"/>
</dbReference>
<evidence type="ECO:0000259" key="11">
    <source>
        <dbReference type="PROSITE" id="PS51721"/>
    </source>
</evidence>
<evidence type="ECO:0000256" key="3">
    <source>
        <dbReference type="ARBA" id="ARBA00022723"/>
    </source>
</evidence>
<keyword evidence="4" id="KW-0699">rRNA-binding</keyword>